<protein>
    <recommendedName>
        <fullName evidence="4">DUF1622 domain-containing protein</fullName>
    </recommendedName>
</protein>
<gene>
    <name evidence="2" type="ORF">AMJ83_03020</name>
</gene>
<evidence type="ECO:0000313" key="2">
    <source>
        <dbReference type="EMBL" id="KPK64217.1"/>
    </source>
</evidence>
<keyword evidence="1" id="KW-1133">Transmembrane helix</keyword>
<organism evidence="2 3">
    <name type="scientific">candidate division WOR_3 bacterium SM23_42</name>
    <dbReference type="NCBI Taxonomy" id="1703779"/>
    <lineage>
        <taxon>Bacteria</taxon>
        <taxon>Bacteria division WOR-3</taxon>
    </lineage>
</organism>
<name>A0A0S8FU26_UNCW3</name>
<evidence type="ECO:0000256" key="1">
    <source>
        <dbReference type="SAM" id="Phobius"/>
    </source>
</evidence>
<evidence type="ECO:0008006" key="4">
    <source>
        <dbReference type="Google" id="ProtNLM"/>
    </source>
</evidence>
<accession>A0A0S8FU26</accession>
<proteinExistence type="predicted"/>
<feature type="transmembrane region" description="Helical" evidence="1">
    <location>
        <begin position="81"/>
        <end position="99"/>
    </location>
</feature>
<dbReference type="PANTHER" id="PTHR38468">
    <property type="entry name" value="SLL0939 PROTEIN"/>
    <property type="match status" value="1"/>
</dbReference>
<dbReference type="Proteomes" id="UP000051373">
    <property type="component" value="Unassembled WGS sequence"/>
</dbReference>
<comment type="caution">
    <text evidence="2">The sequence shown here is derived from an EMBL/GenBank/DDBJ whole genome shotgun (WGS) entry which is preliminary data.</text>
</comment>
<dbReference type="EMBL" id="LJUJ01000004">
    <property type="protein sequence ID" value="KPK64217.1"/>
    <property type="molecule type" value="Genomic_DNA"/>
</dbReference>
<feature type="transmembrane region" description="Helical" evidence="1">
    <location>
        <begin position="6"/>
        <end position="33"/>
    </location>
</feature>
<keyword evidence="1" id="KW-0472">Membrane</keyword>
<sequence length="117" mass="13314">MQILHYVSLIIGIAGIVIICWGVFLGLLDFICIEYDHIRGTNIRNRRYLLRHNLGSYLLVGLEFLIAADVVRTIIKPTLMELAILGSIIAIRTAISFFLNTEMRHPHYRTEGESKSS</sequence>
<dbReference type="PANTHER" id="PTHR38468:SF1">
    <property type="entry name" value="SLL0939 PROTEIN"/>
    <property type="match status" value="1"/>
</dbReference>
<dbReference type="AlphaFoldDB" id="A0A0S8FU26"/>
<reference evidence="2 3" key="1">
    <citation type="journal article" date="2015" name="Microbiome">
        <title>Genomic resolution of linkages in carbon, nitrogen, and sulfur cycling among widespread estuary sediment bacteria.</title>
        <authorList>
            <person name="Baker B.J."/>
            <person name="Lazar C.S."/>
            <person name="Teske A.P."/>
            <person name="Dick G.J."/>
        </authorList>
    </citation>
    <scope>NUCLEOTIDE SEQUENCE [LARGE SCALE GENOMIC DNA]</scope>
    <source>
        <strain evidence="2">SM23_42</strain>
    </source>
</reference>
<feature type="transmembrane region" description="Helical" evidence="1">
    <location>
        <begin position="54"/>
        <end position="75"/>
    </location>
</feature>
<evidence type="ECO:0000313" key="3">
    <source>
        <dbReference type="Proteomes" id="UP000051373"/>
    </source>
</evidence>
<dbReference type="InterPro" id="IPR012427">
    <property type="entry name" value="DUF1622"/>
</dbReference>
<dbReference type="Pfam" id="PF07784">
    <property type="entry name" value="DUF1622"/>
    <property type="match status" value="1"/>
</dbReference>
<keyword evidence="1" id="KW-0812">Transmembrane</keyword>